<dbReference type="Pfam" id="PF02811">
    <property type="entry name" value="PHP"/>
    <property type="match status" value="1"/>
</dbReference>
<feature type="region of interest" description="Disordered" evidence="1">
    <location>
        <begin position="58"/>
        <end position="119"/>
    </location>
</feature>
<dbReference type="GO" id="GO:0004534">
    <property type="term" value="F:5'-3' RNA exonuclease activity"/>
    <property type="evidence" value="ECO:0007669"/>
    <property type="project" value="TreeGrafter"/>
</dbReference>
<evidence type="ECO:0000256" key="1">
    <source>
        <dbReference type="SAM" id="MobiDB-lite"/>
    </source>
</evidence>
<dbReference type="OrthoDB" id="16564at2759"/>
<name>A0A9W8G3B2_9FUNG</name>
<comment type="caution">
    <text evidence="4">The sequence shown here is derived from an EMBL/GenBank/DDBJ whole genome shotgun (WGS) entry which is preliminary data.</text>
</comment>
<organism evidence="4 5">
    <name type="scientific">Coemansia spiralis</name>
    <dbReference type="NCBI Taxonomy" id="417178"/>
    <lineage>
        <taxon>Eukaryota</taxon>
        <taxon>Fungi</taxon>
        <taxon>Fungi incertae sedis</taxon>
        <taxon>Zoopagomycota</taxon>
        <taxon>Kickxellomycotina</taxon>
        <taxon>Kickxellomycetes</taxon>
        <taxon>Kickxellales</taxon>
        <taxon>Kickxellaceae</taxon>
        <taxon>Coemansia</taxon>
    </lineage>
</organism>
<feature type="transmembrane region" description="Helical" evidence="2">
    <location>
        <begin position="471"/>
        <end position="501"/>
    </location>
</feature>
<dbReference type="PANTHER" id="PTHR42924">
    <property type="entry name" value="EXONUCLEASE"/>
    <property type="match status" value="1"/>
</dbReference>
<keyword evidence="2" id="KW-0472">Membrane</keyword>
<accession>A0A9W8G3B2</accession>
<proteinExistence type="predicted"/>
<dbReference type="EMBL" id="JANBTW010000096">
    <property type="protein sequence ID" value="KAJ2671709.1"/>
    <property type="molecule type" value="Genomic_DNA"/>
</dbReference>
<dbReference type="GO" id="GO:0035312">
    <property type="term" value="F:5'-3' DNA exonuclease activity"/>
    <property type="evidence" value="ECO:0007669"/>
    <property type="project" value="TreeGrafter"/>
</dbReference>
<evidence type="ECO:0000259" key="3">
    <source>
        <dbReference type="SMART" id="SM00481"/>
    </source>
</evidence>
<evidence type="ECO:0000256" key="2">
    <source>
        <dbReference type="SAM" id="Phobius"/>
    </source>
</evidence>
<dbReference type="Gene3D" id="3.20.20.140">
    <property type="entry name" value="Metal-dependent hydrolases"/>
    <property type="match status" value="1"/>
</dbReference>
<dbReference type="Proteomes" id="UP001151518">
    <property type="component" value="Unassembled WGS sequence"/>
</dbReference>
<dbReference type="SMART" id="SM00481">
    <property type="entry name" value="POLIIIAc"/>
    <property type="match status" value="1"/>
</dbReference>
<keyword evidence="2" id="KW-0812">Transmembrane</keyword>
<evidence type="ECO:0000313" key="5">
    <source>
        <dbReference type="Proteomes" id="UP001151518"/>
    </source>
</evidence>
<dbReference type="NCBIfam" id="NF038032">
    <property type="entry name" value="CehA_McbA_metalo"/>
    <property type="match status" value="1"/>
</dbReference>
<evidence type="ECO:0000313" key="4">
    <source>
        <dbReference type="EMBL" id="KAJ2671709.1"/>
    </source>
</evidence>
<dbReference type="InterPro" id="IPR052018">
    <property type="entry name" value="PHP_domain"/>
</dbReference>
<keyword evidence="2" id="KW-1133">Transmembrane helix</keyword>
<sequence length="514" mass="58239">MSQQRYEGSHHLQDNSAHVLQHSDGEQPVYSTDNMEMVQPVNLSQGLSAASSIDRSVGETSYLRHRQHSGATESDLSNKQPSINSSADHDFHANNQSGIPGPNRGIGDGANSPDGWPGGPHMLAGRRRALAKRRFWLWLLHFIKVVFLTIVIILLLVAVGIPVSDNGVPQPGDYSKMQFNWQTDPRSYLSPMNSSFTDYNILLDAHLHTTYSDGVLSPKQVVEYAMANGFNAIIVTDHQTVSGSIAAREYAEENYSDKITVITGMEYTCCRIHMNFIGINESVPVSPPSPSDDELRSVIDKVHSMGGLVIVNHIPWSNATLMPWDEPRLPDNPSREQLLDWGVDGFEVVNQNTFDLRSYQFVQQHSDKLIALTGSDMHYPGSSYAWTTINATNHTAEAIMDEIRNRRTSFLLDASGTRPVQDPPYKNAYFKYAPWGLVGDYFYGYADRYRGQYSFQGTFCQNQIVDVHHRMIGWFFLWLLISIAILEILYWFFRWLILLLVHWVRSRFFKSTPN</sequence>
<dbReference type="AlphaFoldDB" id="A0A9W8G3B2"/>
<dbReference type="InterPro" id="IPR003141">
    <property type="entry name" value="Pol/His_phosphatase_N"/>
</dbReference>
<dbReference type="InterPro" id="IPR016195">
    <property type="entry name" value="Pol/histidinol_Pase-like"/>
</dbReference>
<protein>
    <recommendedName>
        <fullName evidence="3">Polymerase/histidinol phosphatase N-terminal domain-containing protein</fullName>
    </recommendedName>
</protein>
<dbReference type="InterPro" id="IPR004013">
    <property type="entry name" value="PHP_dom"/>
</dbReference>
<reference evidence="4" key="1">
    <citation type="submission" date="2022-07" db="EMBL/GenBank/DDBJ databases">
        <title>Phylogenomic reconstructions and comparative analyses of Kickxellomycotina fungi.</title>
        <authorList>
            <person name="Reynolds N.K."/>
            <person name="Stajich J.E."/>
            <person name="Barry K."/>
            <person name="Grigoriev I.V."/>
            <person name="Crous P."/>
            <person name="Smith M.E."/>
        </authorList>
    </citation>
    <scope>NUCLEOTIDE SEQUENCE</scope>
    <source>
        <strain evidence="4">NRRL 3115</strain>
    </source>
</reference>
<feature type="transmembrane region" description="Helical" evidence="2">
    <location>
        <begin position="135"/>
        <end position="161"/>
    </location>
</feature>
<dbReference type="PANTHER" id="PTHR42924:SF3">
    <property type="entry name" value="POLYMERASE_HISTIDINOL PHOSPHATASE N-TERMINAL DOMAIN-CONTAINING PROTEIN"/>
    <property type="match status" value="1"/>
</dbReference>
<feature type="compositionally biased region" description="Polar residues" evidence="1">
    <location>
        <begin position="69"/>
        <end position="86"/>
    </location>
</feature>
<feature type="domain" description="Polymerase/histidinol phosphatase N-terminal" evidence="3">
    <location>
        <begin position="203"/>
        <end position="271"/>
    </location>
</feature>
<gene>
    <name evidence="4" type="ORF">GGI25_005400</name>
</gene>
<dbReference type="SUPFAM" id="SSF89550">
    <property type="entry name" value="PHP domain-like"/>
    <property type="match status" value="1"/>
</dbReference>